<feature type="region of interest" description="Disordered" evidence="1">
    <location>
        <begin position="47"/>
        <end position="109"/>
    </location>
</feature>
<organism evidence="2">
    <name type="scientific">Puccinia triticina (isolate 1-1 / race 1 (BBBD))</name>
    <name type="common">Brown leaf rust fungus</name>
    <dbReference type="NCBI Taxonomy" id="630390"/>
    <lineage>
        <taxon>Eukaryota</taxon>
        <taxon>Fungi</taxon>
        <taxon>Dikarya</taxon>
        <taxon>Basidiomycota</taxon>
        <taxon>Pucciniomycotina</taxon>
        <taxon>Pucciniomycetes</taxon>
        <taxon>Pucciniales</taxon>
        <taxon>Pucciniaceae</taxon>
        <taxon>Puccinia</taxon>
    </lineage>
</organism>
<accession>A0A0C4F2H3</accession>
<evidence type="ECO:0000313" key="3">
    <source>
        <dbReference type="EnsemblFungi" id="PTTG_07294-t43_1-p1"/>
    </source>
</evidence>
<reference evidence="3" key="4">
    <citation type="submission" date="2025-05" db="UniProtKB">
        <authorList>
            <consortium name="EnsemblFungi"/>
        </authorList>
    </citation>
    <scope>IDENTIFICATION</scope>
    <source>
        <strain evidence="3">isolate 1-1 / race 1 (BBBD)</strain>
    </source>
</reference>
<keyword evidence="4" id="KW-1185">Reference proteome</keyword>
<feature type="compositionally biased region" description="Basic and acidic residues" evidence="1">
    <location>
        <begin position="97"/>
        <end position="106"/>
    </location>
</feature>
<dbReference type="Proteomes" id="UP000005240">
    <property type="component" value="Unassembled WGS sequence"/>
</dbReference>
<dbReference type="VEuPathDB" id="FungiDB:PTTG_07294"/>
<proteinExistence type="predicted"/>
<evidence type="ECO:0000313" key="2">
    <source>
        <dbReference type="EMBL" id="OAV97841.1"/>
    </source>
</evidence>
<evidence type="ECO:0000313" key="4">
    <source>
        <dbReference type="Proteomes" id="UP000005240"/>
    </source>
</evidence>
<gene>
    <name evidence="2" type="ORF">PTTG_07294</name>
</gene>
<reference evidence="2" key="2">
    <citation type="submission" date="2016-05" db="EMBL/GenBank/DDBJ databases">
        <title>Comparative analysis highlights variable genome content of wheat rusts and divergence of the mating loci.</title>
        <authorList>
            <person name="Cuomo C.A."/>
            <person name="Bakkeren G."/>
            <person name="Szabo L."/>
            <person name="Khalil H."/>
            <person name="Joly D."/>
            <person name="Goldberg J."/>
            <person name="Young S."/>
            <person name="Zeng Q."/>
            <person name="Fellers J."/>
        </authorList>
    </citation>
    <scope>NUCLEOTIDE SEQUENCE [LARGE SCALE GENOMIC DNA]</scope>
    <source>
        <strain evidence="2">1-1 BBBD Race 1</strain>
    </source>
</reference>
<reference evidence="3 4" key="3">
    <citation type="journal article" date="2017" name="G3 (Bethesda)">
        <title>Comparative analysis highlights variable genome content of wheat rusts and divergence of the mating loci.</title>
        <authorList>
            <person name="Cuomo C.A."/>
            <person name="Bakkeren G."/>
            <person name="Khalil H.B."/>
            <person name="Panwar V."/>
            <person name="Joly D."/>
            <person name="Linning R."/>
            <person name="Sakthikumar S."/>
            <person name="Song X."/>
            <person name="Adiconis X."/>
            <person name="Fan L."/>
            <person name="Goldberg J.M."/>
            <person name="Levin J.Z."/>
            <person name="Young S."/>
            <person name="Zeng Q."/>
            <person name="Anikster Y."/>
            <person name="Bruce M."/>
            <person name="Wang M."/>
            <person name="Yin C."/>
            <person name="McCallum B."/>
            <person name="Szabo L.J."/>
            <person name="Hulbert S."/>
            <person name="Chen X."/>
            <person name="Fellers J.P."/>
        </authorList>
    </citation>
    <scope>NUCLEOTIDE SEQUENCE</scope>
    <source>
        <strain evidence="3">isolate 1-1 / race 1 (BBBD)</strain>
        <strain evidence="4">Isolate 1-1 / race 1 (BBBD)</strain>
    </source>
</reference>
<dbReference type="EnsemblFungi" id="PTTG_07294-t43_1">
    <property type="protein sequence ID" value="PTTG_07294-t43_1-p1"/>
    <property type="gene ID" value="PTTG_07294"/>
</dbReference>
<evidence type="ECO:0000256" key="1">
    <source>
        <dbReference type="SAM" id="MobiDB-lite"/>
    </source>
</evidence>
<dbReference type="EMBL" id="ADAS02000010">
    <property type="protein sequence ID" value="OAV97841.1"/>
    <property type="molecule type" value="Genomic_DNA"/>
</dbReference>
<reference evidence="2" key="1">
    <citation type="submission" date="2009-11" db="EMBL/GenBank/DDBJ databases">
        <authorList>
            <consortium name="The Broad Institute Genome Sequencing Platform"/>
            <person name="Ward D."/>
            <person name="Feldgarden M."/>
            <person name="Earl A."/>
            <person name="Young S.K."/>
            <person name="Zeng Q."/>
            <person name="Koehrsen M."/>
            <person name="Alvarado L."/>
            <person name="Berlin A."/>
            <person name="Bochicchio J."/>
            <person name="Borenstein D."/>
            <person name="Chapman S.B."/>
            <person name="Chen Z."/>
            <person name="Engels R."/>
            <person name="Freedman E."/>
            <person name="Gellesch M."/>
            <person name="Goldberg J."/>
            <person name="Griggs A."/>
            <person name="Gujja S."/>
            <person name="Heilman E."/>
            <person name="Heiman D."/>
            <person name="Hepburn T."/>
            <person name="Howarth C."/>
            <person name="Jen D."/>
            <person name="Larson L."/>
            <person name="Lewis B."/>
            <person name="Mehta T."/>
            <person name="Park D."/>
            <person name="Pearson M."/>
            <person name="Roberts A."/>
            <person name="Saif S."/>
            <person name="Shea T."/>
            <person name="Shenoy N."/>
            <person name="Sisk P."/>
            <person name="Stolte C."/>
            <person name="Sykes S."/>
            <person name="Thomson T."/>
            <person name="Walk T."/>
            <person name="White J."/>
            <person name="Yandava C."/>
            <person name="Izard J."/>
            <person name="Baranova O.V."/>
            <person name="Blanton J.M."/>
            <person name="Tanner A.C."/>
            <person name="Dewhirst F.E."/>
            <person name="Haas B."/>
            <person name="Nusbaum C."/>
            <person name="Birren B."/>
        </authorList>
    </citation>
    <scope>NUCLEOTIDE SEQUENCE [LARGE SCALE GENOMIC DNA]</scope>
    <source>
        <strain evidence="2">1-1 BBBD Race 1</strain>
    </source>
</reference>
<protein>
    <submittedName>
        <fullName evidence="2 3">Uncharacterized protein</fullName>
    </submittedName>
</protein>
<dbReference type="AlphaFoldDB" id="A0A0C4F2H3"/>
<name>A0A0C4F2H3_PUCT1</name>
<sequence>MYIPQTNATQSKLNVNTVQSRLSINTTSSGGSQWLWKKLLRISLRSTNNNDCSNNRDDNDSIAANKTPQPTEHHNHIPLPSPSSKYNPNLPAINNDPHPDKLRGDQGRGPNLGHRLLIYVLAPVMRRQEDGGTEAKGALCLLLPAALQHPKLVPAAFASGQAPIESSSEPR</sequence>